<dbReference type="InterPro" id="IPR012875">
    <property type="entry name" value="SDHF4"/>
</dbReference>
<evidence type="ECO:0000256" key="3">
    <source>
        <dbReference type="SAM" id="MobiDB-lite"/>
    </source>
</evidence>
<proteinExistence type="inferred from homology"/>
<dbReference type="GO" id="GO:0034553">
    <property type="term" value="P:mitochondrial respiratory chain complex II assembly"/>
    <property type="evidence" value="ECO:0007669"/>
    <property type="project" value="TreeGrafter"/>
</dbReference>
<reference evidence="4 5" key="1">
    <citation type="journal article" date="2018" name="Biotechnol. Biofuels">
        <title>Integrative visual omics of the white-rot fungus Polyporus brumalis exposes the biotechnological potential of its oxidative enzymes for delignifying raw plant biomass.</title>
        <authorList>
            <person name="Miyauchi S."/>
            <person name="Rancon A."/>
            <person name="Drula E."/>
            <person name="Hage H."/>
            <person name="Chaduli D."/>
            <person name="Favel A."/>
            <person name="Grisel S."/>
            <person name="Henrissat B."/>
            <person name="Herpoel-Gimbert I."/>
            <person name="Ruiz-Duenas F.J."/>
            <person name="Chevret D."/>
            <person name="Hainaut M."/>
            <person name="Lin J."/>
            <person name="Wang M."/>
            <person name="Pangilinan J."/>
            <person name="Lipzen A."/>
            <person name="Lesage-Meessen L."/>
            <person name="Navarro D."/>
            <person name="Riley R."/>
            <person name="Grigoriev I.V."/>
            <person name="Zhou S."/>
            <person name="Raouche S."/>
            <person name="Rosso M.N."/>
        </authorList>
    </citation>
    <scope>NUCLEOTIDE SEQUENCE [LARGE SCALE GENOMIC DNA]</scope>
    <source>
        <strain evidence="4 5">BRFM 1820</strain>
    </source>
</reference>
<dbReference type="AlphaFoldDB" id="A0A371DR65"/>
<gene>
    <name evidence="4" type="ORF">OH76DRAFT_1397380</name>
</gene>
<organism evidence="4 5">
    <name type="scientific">Lentinus brumalis</name>
    <dbReference type="NCBI Taxonomy" id="2498619"/>
    <lineage>
        <taxon>Eukaryota</taxon>
        <taxon>Fungi</taxon>
        <taxon>Dikarya</taxon>
        <taxon>Basidiomycota</taxon>
        <taxon>Agaricomycotina</taxon>
        <taxon>Agaricomycetes</taxon>
        <taxon>Polyporales</taxon>
        <taxon>Polyporaceae</taxon>
        <taxon>Lentinus</taxon>
    </lineage>
</organism>
<evidence type="ECO:0000256" key="2">
    <source>
        <dbReference type="ARBA" id="ARBA00022170"/>
    </source>
</evidence>
<evidence type="ECO:0000256" key="1">
    <source>
        <dbReference type="ARBA" id="ARBA00005701"/>
    </source>
</evidence>
<dbReference type="Pfam" id="PF07896">
    <property type="entry name" value="DUF1674"/>
    <property type="match status" value="1"/>
</dbReference>
<feature type="region of interest" description="Disordered" evidence="3">
    <location>
        <begin position="66"/>
        <end position="100"/>
    </location>
</feature>
<keyword evidence="5" id="KW-1185">Reference proteome</keyword>
<accession>A0A371DR65</accession>
<sequence>MMSSGLVRPAPPPLPREQQREFEELVRAAQAPLSAPNRRNAAQEEADFGMHPDARAPLQAEFQGEVNPVTGEQGGPKREPVGKWGEGDGDWSFKGRVSDF</sequence>
<dbReference type="GO" id="GO:0005739">
    <property type="term" value="C:mitochondrion"/>
    <property type="evidence" value="ECO:0007669"/>
    <property type="project" value="TreeGrafter"/>
</dbReference>
<dbReference type="STRING" id="139420.A0A371DR65"/>
<dbReference type="PANTHER" id="PTHR28524:SF3">
    <property type="entry name" value="SUCCINATE DEHYDROGENASE ASSEMBLY FACTOR 4, MITOCHONDRIAL"/>
    <property type="match status" value="1"/>
</dbReference>
<evidence type="ECO:0000313" key="4">
    <source>
        <dbReference type="EMBL" id="RDX55036.1"/>
    </source>
</evidence>
<protein>
    <recommendedName>
        <fullName evidence="2">Succinate dehydrogenase assembly factor 4, mitochondrial</fullName>
    </recommendedName>
</protein>
<dbReference type="EMBL" id="KZ857383">
    <property type="protein sequence ID" value="RDX55036.1"/>
    <property type="molecule type" value="Genomic_DNA"/>
</dbReference>
<comment type="similarity">
    <text evidence="1">Belongs to the SDHAF4 family.</text>
</comment>
<dbReference type="PANTHER" id="PTHR28524">
    <property type="entry name" value="SUCCINATE DEHYDROGENASE ASSEMBLY FACTOR 4, MITOCHONDRIAL"/>
    <property type="match status" value="1"/>
</dbReference>
<dbReference type="OrthoDB" id="201362at2759"/>
<feature type="compositionally biased region" description="Basic and acidic residues" evidence="3">
    <location>
        <begin position="91"/>
        <end position="100"/>
    </location>
</feature>
<evidence type="ECO:0000313" key="5">
    <source>
        <dbReference type="Proteomes" id="UP000256964"/>
    </source>
</evidence>
<name>A0A371DR65_9APHY</name>
<feature type="region of interest" description="Disordered" evidence="3">
    <location>
        <begin position="26"/>
        <end position="45"/>
    </location>
</feature>
<dbReference type="Proteomes" id="UP000256964">
    <property type="component" value="Unassembled WGS sequence"/>
</dbReference>